<dbReference type="EMBL" id="KQ420035">
    <property type="protein sequence ID" value="KOF81554.1"/>
    <property type="molecule type" value="Genomic_DNA"/>
</dbReference>
<dbReference type="AlphaFoldDB" id="A0A0L8GXH6"/>
<accession>A0A0L8GXH6</accession>
<proteinExistence type="predicted"/>
<organism evidence="1">
    <name type="scientific">Octopus bimaculoides</name>
    <name type="common">California two-spotted octopus</name>
    <dbReference type="NCBI Taxonomy" id="37653"/>
    <lineage>
        <taxon>Eukaryota</taxon>
        <taxon>Metazoa</taxon>
        <taxon>Spiralia</taxon>
        <taxon>Lophotrochozoa</taxon>
        <taxon>Mollusca</taxon>
        <taxon>Cephalopoda</taxon>
        <taxon>Coleoidea</taxon>
        <taxon>Octopodiformes</taxon>
        <taxon>Octopoda</taxon>
        <taxon>Incirrata</taxon>
        <taxon>Octopodidae</taxon>
        <taxon>Octopus</taxon>
    </lineage>
</organism>
<evidence type="ECO:0000313" key="1">
    <source>
        <dbReference type="EMBL" id="KOF81554.1"/>
    </source>
</evidence>
<reference evidence="1" key="1">
    <citation type="submission" date="2015-07" db="EMBL/GenBank/DDBJ databases">
        <title>MeaNS - Measles Nucleotide Surveillance Program.</title>
        <authorList>
            <person name="Tran T."/>
            <person name="Druce J."/>
        </authorList>
    </citation>
    <scope>NUCLEOTIDE SEQUENCE</scope>
    <source>
        <strain evidence="1">UCB-OBI-ISO-001</strain>
        <tissue evidence="1">Gonad</tissue>
    </source>
</reference>
<sequence length="60" mass="7104">MNSGRTPKHVFYGQLVNSRRNVRSPLLRYQDKLKINLKPLSISKGNFENLAKNYGNWRRE</sequence>
<gene>
    <name evidence="1" type="ORF">OCBIM_22026390mg</name>
</gene>
<name>A0A0L8GXH6_OCTBM</name>
<protein>
    <submittedName>
        <fullName evidence="1">Uncharacterized protein</fullName>
    </submittedName>
</protein>
<feature type="non-terminal residue" evidence="1">
    <location>
        <position position="60"/>
    </location>
</feature>